<name>A0ABN9R7W3_9DINO</name>
<comment type="caution">
    <text evidence="1">The sequence shown here is derived from an EMBL/GenBank/DDBJ whole genome shotgun (WGS) entry which is preliminary data.</text>
</comment>
<dbReference type="Proteomes" id="UP001189429">
    <property type="component" value="Unassembled WGS sequence"/>
</dbReference>
<evidence type="ECO:0000313" key="1">
    <source>
        <dbReference type="EMBL" id="CAK0814524.1"/>
    </source>
</evidence>
<accession>A0ABN9R7W3</accession>
<evidence type="ECO:0000313" key="2">
    <source>
        <dbReference type="Proteomes" id="UP001189429"/>
    </source>
</evidence>
<proteinExistence type="predicted"/>
<reference evidence="1" key="1">
    <citation type="submission" date="2023-10" db="EMBL/GenBank/DDBJ databases">
        <authorList>
            <person name="Chen Y."/>
            <person name="Shah S."/>
            <person name="Dougan E. K."/>
            <person name="Thang M."/>
            <person name="Chan C."/>
        </authorList>
    </citation>
    <scope>NUCLEOTIDE SEQUENCE [LARGE SCALE GENOMIC DNA]</scope>
</reference>
<organism evidence="1 2">
    <name type="scientific">Prorocentrum cordatum</name>
    <dbReference type="NCBI Taxonomy" id="2364126"/>
    <lineage>
        <taxon>Eukaryota</taxon>
        <taxon>Sar</taxon>
        <taxon>Alveolata</taxon>
        <taxon>Dinophyceae</taxon>
        <taxon>Prorocentrales</taxon>
        <taxon>Prorocentraceae</taxon>
        <taxon>Prorocentrum</taxon>
    </lineage>
</organism>
<keyword evidence="2" id="KW-1185">Reference proteome</keyword>
<sequence>MFCEDGYKYCGKKKDGECQCGRLRSRGKAPALAQAGPELMEQIGNLFEQKAEGIVGRLETRIAKNEEGPRRRASVLTISMNAYVKWTGRSLQIKNICDSKEKAEKGMNGEKAEFANTPRGHPPSLQTKVTTIHARGSGCTNFIIMVEPGFGEEVSSIYKDLLEDPAIHWNGRELYTTCERHPDVQKLYAAGGKARAFAQSKIQSAGAKAECSRGPRWLLAVFADDAFTTVGDATTNGIVIWSIDGCQKAFDTSAPEMQRGPAGFRQMLGSDSIIDVDSFTAAGSGTCKMGKSAVHRVTGELRSQLGNLRGAVAGGVSY</sequence>
<dbReference type="EMBL" id="CAUYUJ010005669">
    <property type="protein sequence ID" value="CAK0814524.1"/>
    <property type="molecule type" value="Genomic_DNA"/>
</dbReference>
<protein>
    <submittedName>
        <fullName evidence="1">Uncharacterized protein</fullName>
    </submittedName>
</protein>
<gene>
    <name evidence="1" type="ORF">PCOR1329_LOCUS18105</name>
</gene>